<proteinExistence type="predicted"/>
<dbReference type="Gene3D" id="1.10.720.30">
    <property type="entry name" value="SAP domain"/>
    <property type="match status" value="1"/>
</dbReference>
<keyword evidence="4" id="KW-1185">Reference proteome</keyword>
<dbReference type="PROSITE" id="PS50800">
    <property type="entry name" value="SAP"/>
    <property type="match status" value="1"/>
</dbReference>
<protein>
    <submittedName>
        <fullName evidence="3">Apoptotic chromatin condensation inducer in the nucleus</fullName>
    </submittedName>
</protein>
<name>A0AAD8MH29_9APIA</name>
<dbReference type="SUPFAM" id="SSF54928">
    <property type="entry name" value="RNA-binding domain, RBD"/>
    <property type="match status" value="1"/>
</dbReference>
<dbReference type="EMBL" id="JAUIZM010000008">
    <property type="protein sequence ID" value="KAK1371718.1"/>
    <property type="molecule type" value="Genomic_DNA"/>
</dbReference>
<dbReference type="SMART" id="SM00513">
    <property type="entry name" value="SAP"/>
    <property type="match status" value="1"/>
</dbReference>
<dbReference type="PANTHER" id="PTHR47031">
    <property type="entry name" value="SAP DNA-BINDING DOMAIN-CONTAINING PROTEIN"/>
    <property type="match status" value="1"/>
</dbReference>
<dbReference type="AlphaFoldDB" id="A0AAD8MH29"/>
<feature type="compositionally biased region" description="Pro residues" evidence="1">
    <location>
        <begin position="640"/>
        <end position="654"/>
    </location>
</feature>
<accession>A0AAD8MH29</accession>
<feature type="compositionally biased region" description="Basic and acidic residues" evidence="1">
    <location>
        <begin position="80"/>
        <end position="96"/>
    </location>
</feature>
<dbReference type="InterPro" id="IPR035979">
    <property type="entry name" value="RBD_domain_sf"/>
</dbReference>
<dbReference type="InterPro" id="IPR003034">
    <property type="entry name" value="SAP_dom"/>
</dbReference>
<evidence type="ECO:0000313" key="4">
    <source>
        <dbReference type="Proteomes" id="UP001237642"/>
    </source>
</evidence>
<gene>
    <name evidence="3" type="ORF">POM88_037810</name>
</gene>
<feature type="compositionally biased region" description="Polar residues" evidence="1">
    <location>
        <begin position="430"/>
        <end position="460"/>
    </location>
</feature>
<sequence>MSANSVLYDKPIDQWKVSELKEELKRRKLTTKGLKDDLVRRLNESIQTEIEIANTSAGKDLAHHPEPIVQYQDAPTMPGIDEKSSVFSSESDKKDAEVNNDVAQPNVDVNTGLVAQEQVIERDITLEPVIVAETTVEINREVTMEEFSPVVSEVTKLNSSGQKFQNNGAQNKSEAFDIQMQNRNLSPSHQIAKLNSSNLETQNEDTNPHHEKANLNSFALETQVFEVSKVTSDSVSTDNVSINEKIELKDNIIADDVKLEFDVKHGKEEPSSGHVDLDDGNLQTMDVQEPQENEVKVEETVTNAENPNIAKKIDTGDVEFSEKLNLDQSSLNDSRKDDLLESKQIESKSLSVEAGDKIERNEVTVVREVFPVDAMVDDTGSDGKIEQIMVPGVASTKRKPNADQATVGNSETTKRQRRWNNEGPKVLEPNNDNISPSITPRGTFQSNAKRTFSRSDSMASVETPKERVVPPSSKPPTSALRIDHFLRPFTLKAVQELLGKTGTITNFWMDHIKTHCYVSFSSIEEAIETRNAVYNLQWPTNGGHLLIAEFVEPHEVQKRVEAPLSSAAPVNTGPILAALPVPMQSQPYPRVQGPILAALPVPMQSQPYPRVQGPFLTALPVPMRSQPYPRVQVQRQAPQPLPPVVLAPPTPVSKPPVATERALPPPPPLPERVTLPEKVAPPVTLDDLFMKTKATPRIYYLPLSDEQVKAKENVHGKPPSSLQVLLVGRNSEVAGSMMDFTFPRRIPHGAECARAKHWQFSRSTFPKNNDEDIEKITRVFLKYILLQSTKAPEMISRDLWRCIPHGVECASAKLWQLSSPTFPATTANNDKELRKLPEFFLRASPGPSVASVKMTHHEFDDIIPASAATIAAGAFTAATINIHFIWCIVGDQDFFSLPIRA</sequence>
<dbReference type="GO" id="GO:0003676">
    <property type="term" value="F:nucleic acid binding"/>
    <property type="evidence" value="ECO:0007669"/>
    <property type="project" value="InterPro"/>
</dbReference>
<dbReference type="Pfam" id="PF16294">
    <property type="entry name" value="RSB_motif"/>
    <property type="match status" value="1"/>
</dbReference>
<dbReference type="SUPFAM" id="SSF68906">
    <property type="entry name" value="SAP domain"/>
    <property type="match status" value="1"/>
</dbReference>
<dbReference type="InterPro" id="IPR032552">
    <property type="entry name" value="RSB_motif"/>
</dbReference>
<feature type="region of interest" description="Disordered" evidence="1">
    <location>
        <begin position="73"/>
        <end position="96"/>
    </location>
</feature>
<dbReference type="Proteomes" id="UP001237642">
    <property type="component" value="Unassembled WGS sequence"/>
</dbReference>
<feature type="region of interest" description="Disordered" evidence="1">
    <location>
        <begin position="640"/>
        <end position="674"/>
    </location>
</feature>
<feature type="region of interest" description="Disordered" evidence="1">
    <location>
        <begin position="396"/>
        <end position="476"/>
    </location>
</feature>
<evidence type="ECO:0000259" key="2">
    <source>
        <dbReference type="PROSITE" id="PS50800"/>
    </source>
</evidence>
<dbReference type="InterPro" id="IPR036361">
    <property type="entry name" value="SAP_dom_sf"/>
</dbReference>
<organism evidence="3 4">
    <name type="scientific">Heracleum sosnowskyi</name>
    <dbReference type="NCBI Taxonomy" id="360622"/>
    <lineage>
        <taxon>Eukaryota</taxon>
        <taxon>Viridiplantae</taxon>
        <taxon>Streptophyta</taxon>
        <taxon>Embryophyta</taxon>
        <taxon>Tracheophyta</taxon>
        <taxon>Spermatophyta</taxon>
        <taxon>Magnoliopsida</taxon>
        <taxon>eudicotyledons</taxon>
        <taxon>Gunneridae</taxon>
        <taxon>Pentapetalae</taxon>
        <taxon>asterids</taxon>
        <taxon>campanulids</taxon>
        <taxon>Apiales</taxon>
        <taxon>Apiaceae</taxon>
        <taxon>Apioideae</taxon>
        <taxon>apioid superclade</taxon>
        <taxon>Tordylieae</taxon>
        <taxon>Tordyliinae</taxon>
        <taxon>Heracleum</taxon>
    </lineage>
</organism>
<comment type="caution">
    <text evidence="3">The sequence shown here is derived from an EMBL/GenBank/DDBJ whole genome shotgun (WGS) entry which is preliminary data.</text>
</comment>
<evidence type="ECO:0000313" key="3">
    <source>
        <dbReference type="EMBL" id="KAK1371718.1"/>
    </source>
</evidence>
<dbReference type="CDD" id="cd12432">
    <property type="entry name" value="RRM_ACINU"/>
    <property type="match status" value="1"/>
</dbReference>
<dbReference type="PANTHER" id="PTHR47031:SF3">
    <property type="entry name" value="SAP DOMAIN-CONTAINING PROTEIN"/>
    <property type="match status" value="1"/>
</dbReference>
<feature type="domain" description="SAP" evidence="2">
    <location>
        <begin position="12"/>
        <end position="46"/>
    </location>
</feature>
<evidence type="ECO:0000256" key="1">
    <source>
        <dbReference type="SAM" id="MobiDB-lite"/>
    </source>
</evidence>
<dbReference type="InterPro" id="IPR034257">
    <property type="entry name" value="Acinus_RRM"/>
</dbReference>
<reference evidence="3" key="1">
    <citation type="submission" date="2023-02" db="EMBL/GenBank/DDBJ databases">
        <title>Genome of toxic invasive species Heracleum sosnowskyi carries increased number of genes despite the absence of recent whole-genome duplications.</title>
        <authorList>
            <person name="Schelkunov M."/>
            <person name="Shtratnikova V."/>
            <person name="Makarenko M."/>
            <person name="Klepikova A."/>
            <person name="Omelchenko D."/>
            <person name="Novikova G."/>
            <person name="Obukhova E."/>
            <person name="Bogdanov V."/>
            <person name="Penin A."/>
            <person name="Logacheva M."/>
        </authorList>
    </citation>
    <scope>NUCLEOTIDE SEQUENCE</scope>
    <source>
        <strain evidence="3">Hsosn_3</strain>
        <tissue evidence="3">Leaf</tissue>
    </source>
</reference>
<dbReference type="Pfam" id="PF02037">
    <property type="entry name" value="SAP"/>
    <property type="match status" value="1"/>
</dbReference>
<reference evidence="3" key="2">
    <citation type="submission" date="2023-05" db="EMBL/GenBank/DDBJ databases">
        <authorList>
            <person name="Schelkunov M.I."/>
        </authorList>
    </citation>
    <scope>NUCLEOTIDE SEQUENCE</scope>
    <source>
        <strain evidence="3">Hsosn_3</strain>
        <tissue evidence="3">Leaf</tissue>
    </source>
</reference>